<proteinExistence type="predicted"/>
<reference evidence="7" key="1">
    <citation type="journal article" date="2016" name="Insect Biochem. Mol. Biol.">
        <title>Multifaceted biological insights from a draft genome sequence of the tobacco hornworm moth, Manduca sexta.</title>
        <authorList>
            <person name="Kanost M.R."/>
            <person name="Arrese E.L."/>
            <person name="Cao X."/>
            <person name="Chen Y.R."/>
            <person name="Chellapilla S."/>
            <person name="Goldsmith M.R."/>
            <person name="Grosse-Wilde E."/>
            <person name="Heckel D.G."/>
            <person name="Herndon N."/>
            <person name="Jiang H."/>
            <person name="Papanicolaou A."/>
            <person name="Qu J."/>
            <person name="Soulages J.L."/>
            <person name="Vogel H."/>
            <person name="Walters J."/>
            <person name="Waterhouse R.M."/>
            <person name="Ahn S.J."/>
            <person name="Almeida F.C."/>
            <person name="An C."/>
            <person name="Aqrawi P."/>
            <person name="Bretschneider A."/>
            <person name="Bryant W.B."/>
            <person name="Bucks S."/>
            <person name="Chao H."/>
            <person name="Chevignon G."/>
            <person name="Christen J.M."/>
            <person name="Clarke D.F."/>
            <person name="Dittmer N.T."/>
            <person name="Ferguson L.C.F."/>
            <person name="Garavelou S."/>
            <person name="Gordon K.H.J."/>
            <person name="Gunaratna R.T."/>
            <person name="Han Y."/>
            <person name="Hauser F."/>
            <person name="He Y."/>
            <person name="Heidel-Fischer H."/>
            <person name="Hirsh A."/>
            <person name="Hu Y."/>
            <person name="Jiang H."/>
            <person name="Kalra D."/>
            <person name="Klinner C."/>
            <person name="Konig C."/>
            <person name="Kovar C."/>
            <person name="Kroll A.R."/>
            <person name="Kuwar S.S."/>
            <person name="Lee S.L."/>
            <person name="Lehman R."/>
            <person name="Li K."/>
            <person name="Li Z."/>
            <person name="Liang H."/>
            <person name="Lovelace S."/>
            <person name="Lu Z."/>
            <person name="Mansfield J.H."/>
            <person name="McCulloch K.J."/>
            <person name="Mathew T."/>
            <person name="Morton B."/>
            <person name="Muzny D.M."/>
            <person name="Neunemann D."/>
            <person name="Ongeri F."/>
            <person name="Pauchet Y."/>
            <person name="Pu L.L."/>
            <person name="Pyrousis I."/>
            <person name="Rao X.J."/>
            <person name="Redding A."/>
            <person name="Roesel C."/>
            <person name="Sanchez-Gracia A."/>
            <person name="Schaack S."/>
            <person name="Shukla A."/>
            <person name="Tetreau G."/>
            <person name="Wang Y."/>
            <person name="Xiong G.H."/>
            <person name="Traut W."/>
            <person name="Walsh T.K."/>
            <person name="Worley K.C."/>
            <person name="Wu D."/>
            <person name="Wu W."/>
            <person name="Wu Y.Q."/>
            <person name="Zhang X."/>
            <person name="Zou Z."/>
            <person name="Zucker H."/>
            <person name="Briscoe A.D."/>
            <person name="Burmester T."/>
            <person name="Clem R.J."/>
            <person name="Feyereisen R."/>
            <person name="Grimmelikhuijzen C.J.P."/>
            <person name="Hamodrakas S.J."/>
            <person name="Hansson B.S."/>
            <person name="Huguet E."/>
            <person name="Jermiin L.S."/>
            <person name="Lan Q."/>
            <person name="Lehman H.K."/>
            <person name="Lorenzen M."/>
            <person name="Merzendorfer H."/>
            <person name="Michalopoulos I."/>
            <person name="Morton D.B."/>
            <person name="Muthukrishnan S."/>
            <person name="Oakeshott J.G."/>
            <person name="Palmer W."/>
            <person name="Park Y."/>
            <person name="Passarelli A.L."/>
            <person name="Rozas J."/>
            <person name="Schwartz L.M."/>
            <person name="Smith W."/>
            <person name="Southgate A."/>
            <person name="Vilcinskas A."/>
            <person name="Vogt R."/>
            <person name="Wang P."/>
            <person name="Werren J."/>
            <person name="Yu X.Q."/>
            <person name="Zhou J.J."/>
            <person name="Brown S.J."/>
            <person name="Scherer S.E."/>
            <person name="Richards S."/>
            <person name="Blissard G.W."/>
        </authorList>
    </citation>
    <scope>NUCLEOTIDE SEQUENCE</scope>
</reference>
<dbReference type="EMBL" id="JH668330">
    <property type="protein sequence ID" value="KAG6446131.1"/>
    <property type="molecule type" value="Genomic_DNA"/>
</dbReference>
<dbReference type="InterPro" id="IPR043504">
    <property type="entry name" value="Peptidase_S1_PA_chymotrypsin"/>
</dbReference>
<keyword evidence="3" id="KW-0720">Serine protease</keyword>
<dbReference type="GO" id="GO:0004252">
    <property type="term" value="F:serine-type endopeptidase activity"/>
    <property type="evidence" value="ECO:0007669"/>
    <property type="project" value="InterPro"/>
</dbReference>
<dbReference type="PANTHER" id="PTHR24276">
    <property type="entry name" value="POLYSERASE-RELATED"/>
    <property type="match status" value="1"/>
</dbReference>
<keyword evidence="5" id="KW-0732">Signal</keyword>
<gene>
    <name evidence="7" type="ORF">O3G_MSEX004292</name>
</gene>
<dbReference type="CDD" id="cd00190">
    <property type="entry name" value="Tryp_SPc"/>
    <property type="match status" value="1"/>
</dbReference>
<keyword evidence="4" id="KW-1015">Disulfide bond</keyword>
<comment type="caution">
    <text evidence="7">The sequence shown here is derived from an EMBL/GenBank/DDBJ whole genome shotgun (WGS) entry which is preliminary data.</text>
</comment>
<name>A0A921YUC4_MANSE</name>
<evidence type="ECO:0000256" key="1">
    <source>
        <dbReference type="ARBA" id="ARBA00022670"/>
    </source>
</evidence>
<dbReference type="PROSITE" id="PS50240">
    <property type="entry name" value="TRYPSIN_DOM"/>
    <property type="match status" value="1"/>
</dbReference>
<dbReference type="SMART" id="SM00020">
    <property type="entry name" value="Tryp_SPc"/>
    <property type="match status" value="1"/>
</dbReference>
<feature type="chain" id="PRO_5038324402" description="Peptidase S1 domain-containing protein" evidence="5">
    <location>
        <begin position="21"/>
        <end position="259"/>
    </location>
</feature>
<dbReference type="OrthoDB" id="7741088at2759"/>
<evidence type="ECO:0000313" key="7">
    <source>
        <dbReference type="EMBL" id="KAG6446131.1"/>
    </source>
</evidence>
<dbReference type="InterPro" id="IPR050430">
    <property type="entry name" value="Peptidase_S1"/>
</dbReference>
<dbReference type="InterPro" id="IPR001254">
    <property type="entry name" value="Trypsin_dom"/>
</dbReference>
<evidence type="ECO:0000256" key="2">
    <source>
        <dbReference type="ARBA" id="ARBA00022801"/>
    </source>
</evidence>
<dbReference type="Pfam" id="PF00089">
    <property type="entry name" value="Trypsin"/>
    <property type="match status" value="1"/>
</dbReference>
<dbReference type="EMBL" id="JH668330">
    <property type="protein sequence ID" value="KAG6446130.1"/>
    <property type="molecule type" value="Genomic_DNA"/>
</dbReference>
<reference evidence="7" key="2">
    <citation type="submission" date="2020-12" db="EMBL/GenBank/DDBJ databases">
        <authorList>
            <person name="Kanost M."/>
        </authorList>
    </citation>
    <scope>NUCLEOTIDE SEQUENCE</scope>
</reference>
<organism evidence="7 8">
    <name type="scientific">Manduca sexta</name>
    <name type="common">Tobacco hawkmoth</name>
    <name type="synonym">Tobacco hornworm</name>
    <dbReference type="NCBI Taxonomy" id="7130"/>
    <lineage>
        <taxon>Eukaryota</taxon>
        <taxon>Metazoa</taxon>
        <taxon>Ecdysozoa</taxon>
        <taxon>Arthropoda</taxon>
        <taxon>Hexapoda</taxon>
        <taxon>Insecta</taxon>
        <taxon>Pterygota</taxon>
        <taxon>Neoptera</taxon>
        <taxon>Endopterygota</taxon>
        <taxon>Lepidoptera</taxon>
        <taxon>Glossata</taxon>
        <taxon>Ditrysia</taxon>
        <taxon>Bombycoidea</taxon>
        <taxon>Sphingidae</taxon>
        <taxon>Sphinginae</taxon>
        <taxon>Sphingini</taxon>
        <taxon>Manduca</taxon>
    </lineage>
</organism>
<feature type="domain" description="Peptidase S1" evidence="6">
    <location>
        <begin position="25"/>
        <end position="258"/>
    </location>
</feature>
<dbReference type="InterPro" id="IPR009003">
    <property type="entry name" value="Peptidase_S1_PA"/>
</dbReference>
<dbReference type="Proteomes" id="UP000791440">
    <property type="component" value="Unassembled WGS sequence"/>
</dbReference>
<evidence type="ECO:0000313" key="8">
    <source>
        <dbReference type="Proteomes" id="UP000791440"/>
    </source>
</evidence>
<dbReference type="AlphaFoldDB" id="A0A921YUC4"/>
<sequence>MVRASWIVLLVAAISSPALSSQDLGTPVTIQEHPSVVQVEVGVLGTWVQQCAGAVITNYHILSNAYCFSGSYYDRTNRRIRAGATNRYENGQVVYVLIEYNYPDFGILGKDGDLSVVRLQSNLKLGSDIQQTLILGQGIYLPSYLTVTALGWGSTIQGGESSNNQLHRLDLVTHNYEKCMEHFQVLEEPEIITENMICVGRQYDTGRDFDGRDIGAPLFYENTLVGLLSFGKSQANDKHPAVATNIGSYSNWIVSVAID</sequence>
<dbReference type="SUPFAM" id="SSF50494">
    <property type="entry name" value="Trypsin-like serine proteases"/>
    <property type="match status" value="1"/>
</dbReference>
<dbReference type="GO" id="GO:0006508">
    <property type="term" value="P:proteolysis"/>
    <property type="evidence" value="ECO:0007669"/>
    <property type="project" value="UniProtKB-KW"/>
</dbReference>
<accession>A0A921YUC4</accession>
<dbReference type="Gene3D" id="2.40.10.10">
    <property type="entry name" value="Trypsin-like serine proteases"/>
    <property type="match status" value="1"/>
</dbReference>
<evidence type="ECO:0000256" key="3">
    <source>
        <dbReference type="ARBA" id="ARBA00022825"/>
    </source>
</evidence>
<dbReference type="PANTHER" id="PTHR24276:SF98">
    <property type="entry name" value="FI18310P1-RELATED"/>
    <property type="match status" value="1"/>
</dbReference>
<evidence type="ECO:0000256" key="4">
    <source>
        <dbReference type="ARBA" id="ARBA00023157"/>
    </source>
</evidence>
<evidence type="ECO:0000256" key="5">
    <source>
        <dbReference type="SAM" id="SignalP"/>
    </source>
</evidence>
<keyword evidence="8" id="KW-1185">Reference proteome</keyword>
<keyword evidence="1" id="KW-0645">Protease</keyword>
<keyword evidence="2" id="KW-0378">Hydrolase</keyword>
<feature type="signal peptide" evidence="5">
    <location>
        <begin position="1"/>
        <end position="20"/>
    </location>
</feature>
<protein>
    <recommendedName>
        <fullName evidence="6">Peptidase S1 domain-containing protein</fullName>
    </recommendedName>
</protein>
<evidence type="ECO:0000259" key="6">
    <source>
        <dbReference type="PROSITE" id="PS50240"/>
    </source>
</evidence>